<reference evidence="2 3" key="1">
    <citation type="submission" date="2024-10" db="EMBL/GenBank/DDBJ databases">
        <authorList>
            <person name="Ratan Roy A."/>
            <person name="Morales Sandoval P.H."/>
            <person name="De Los Santos Villalobos S."/>
            <person name="Chakraborty S."/>
            <person name="Mukherjee J."/>
        </authorList>
    </citation>
    <scope>NUCLEOTIDE SEQUENCE [LARGE SCALE GENOMIC DNA]</scope>
    <source>
        <strain evidence="2 3">S1</strain>
    </source>
</reference>
<evidence type="ECO:0000313" key="2">
    <source>
        <dbReference type="EMBL" id="MFE4106156.1"/>
    </source>
</evidence>
<dbReference type="EMBL" id="JBHZOL010000055">
    <property type="protein sequence ID" value="MFE4106156.1"/>
    <property type="molecule type" value="Genomic_DNA"/>
</dbReference>
<dbReference type="Pfam" id="PF20546">
    <property type="entry name" value="DUF6760"/>
    <property type="match status" value="1"/>
</dbReference>
<protein>
    <submittedName>
        <fullName evidence="2">DUF6760 family protein</fullName>
    </submittedName>
</protein>
<organism evidence="2 3">
    <name type="scientific">Almyronema epifaneia S1</name>
    <dbReference type="NCBI Taxonomy" id="2991925"/>
    <lineage>
        <taxon>Bacteria</taxon>
        <taxon>Bacillati</taxon>
        <taxon>Cyanobacteriota</taxon>
        <taxon>Cyanophyceae</taxon>
        <taxon>Nodosilineales</taxon>
        <taxon>Nodosilineaceae</taxon>
        <taxon>Almyronema</taxon>
        <taxon>Almyronema epifaneia</taxon>
    </lineage>
</organism>
<sequence>MGFVGGVISYPSNQLYEEVAYIALHFHWSLAEILSLVNSDRRRWVTEIQTLRQQLAQG</sequence>
<gene>
    <name evidence="2" type="ORF">ACFVKH_07710</name>
</gene>
<evidence type="ECO:0000313" key="3">
    <source>
        <dbReference type="Proteomes" id="UP001600165"/>
    </source>
</evidence>
<proteinExistence type="predicted"/>
<comment type="caution">
    <text evidence="2">The sequence shown here is derived from an EMBL/GenBank/DDBJ whole genome shotgun (WGS) entry which is preliminary data.</text>
</comment>
<dbReference type="Proteomes" id="UP001600165">
    <property type="component" value="Unassembled WGS sequence"/>
</dbReference>
<dbReference type="RefSeq" id="WP_377963750.1">
    <property type="nucleotide sequence ID" value="NZ_JBHZOL010000055.1"/>
</dbReference>
<name>A0ABW6IDB9_9CYAN</name>
<feature type="domain" description="DUF6760" evidence="1">
    <location>
        <begin position="11"/>
        <end position="56"/>
    </location>
</feature>
<evidence type="ECO:0000259" key="1">
    <source>
        <dbReference type="Pfam" id="PF20546"/>
    </source>
</evidence>
<keyword evidence="3" id="KW-1185">Reference proteome</keyword>
<accession>A0ABW6IDB9</accession>
<dbReference type="InterPro" id="IPR046648">
    <property type="entry name" value="DUF6760"/>
</dbReference>